<name>A0A6J6MA08_9ZZZZ</name>
<dbReference type="InterPro" id="IPR036597">
    <property type="entry name" value="Fido-like_dom_sf"/>
</dbReference>
<accession>A0A6J6MA08</accession>
<dbReference type="InterPro" id="IPR003812">
    <property type="entry name" value="Fido"/>
</dbReference>
<evidence type="ECO:0000313" key="2">
    <source>
        <dbReference type="EMBL" id="CAB4623592.1"/>
    </source>
</evidence>
<dbReference type="EMBL" id="CAFBMO010000030">
    <property type="protein sequence ID" value="CAB4907274.1"/>
    <property type="molecule type" value="Genomic_DNA"/>
</dbReference>
<dbReference type="Gene3D" id="1.10.3290.10">
    <property type="entry name" value="Fido-like domain"/>
    <property type="match status" value="1"/>
</dbReference>
<dbReference type="EMBL" id="CAEZVB010000047">
    <property type="protein sequence ID" value="CAB4623592.1"/>
    <property type="molecule type" value="Genomic_DNA"/>
</dbReference>
<dbReference type="EMBL" id="CAEZWR010000131">
    <property type="protein sequence ID" value="CAB4671020.1"/>
    <property type="molecule type" value="Genomic_DNA"/>
</dbReference>
<protein>
    <submittedName>
        <fullName evidence="3">Unannotated protein</fullName>
    </submittedName>
</protein>
<reference evidence="3" key="1">
    <citation type="submission" date="2020-05" db="EMBL/GenBank/DDBJ databases">
        <authorList>
            <person name="Chiriac C."/>
            <person name="Salcher M."/>
            <person name="Ghai R."/>
            <person name="Kavagutti S V."/>
        </authorList>
    </citation>
    <scope>NUCLEOTIDE SEQUENCE</scope>
</reference>
<gene>
    <name evidence="2" type="ORF">UFOPK1908_01011</name>
    <name evidence="3" type="ORF">UFOPK2282_01080</name>
    <name evidence="4" type="ORF">UFOPK3576_00852</name>
</gene>
<dbReference type="AlphaFoldDB" id="A0A6J6MA08"/>
<dbReference type="SUPFAM" id="SSF140931">
    <property type="entry name" value="Fic-like"/>
    <property type="match status" value="1"/>
</dbReference>
<evidence type="ECO:0000313" key="4">
    <source>
        <dbReference type="EMBL" id="CAB4907274.1"/>
    </source>
</evidence>
<dbReference type="PROSITE" id="PS51459">
    <property type="entry name" value="FIDO"/>
    <property type="match status" value="1"/>
</dbReference>
<evidence type="ECO:0000313" key="3">
    <source>
        <dbReference type="EMBL" id="CAB4671020.1"/>
    </source>
</evidence>
<sequence>MSQVFQPAFLEQLLAREDVNTALTAARDDIDAVLWRRDIRTAANDVATASIERGARASATIDGADLVMPDDSPMGRILGSTLLLTSSIPSQIDTWGKAPLQVIAHLHALTASGFAPADTLGRPRMNGEADDPLKIGSLPEVSALAPGLMALSSLVTKRADLPALLTAALVHNEILWLRPFSWGSGLVGRALVRCVMAQRGLDPSPFTIPEHGFVESGRPAYVQAIKNYGSGSVEGVAESVIWFAACCAVGAAAVTV</sequence>
<proteinExistence type="predicted"/>
<evidence type="ECO:0000259" key="1">
    <source>
        <dbReference type="PROSITE" id="PS51459"/>
    </source>
</evidence>
<organism evidence="3">
    <name type="scientific">freshwater metagenome</name>
    <dbReference type="NCBI Taxonomy" id="449393"/>
    <lineage>
        <taxon>unclassified sequences</taxon>
        <taxon>metagenomes</taxon>
        <taxon>ecological metagenomes</taxon>
    </lineage>
</organism>
<feature type="domain" description="Fido" evidence="1">
    <location>
        <begin position="98"/>
        <end position="245"/>
    </location>
</feature>